<dbReference type="Pfam" id="PF26078">
    <property type="entry name" value="Baseplate_J_M"/>
    <property type="match status" value="1"/>
</dbReference>
<keyword evidence="4" id="KW-1185">Reference proteome</keyword>
<evidence type="ECO:0000313" key="3">
    <source>
        <dbReference type="EMBL" id="MVB11086.1"/>
    </source>
</evidence>
<protein>
    <submittedName>
        <fullName evidence="3">Baseplate J-like protein</fullName>
    </submittedName>
</protein>
<evidence type="ECO:0000313" key="4">
    <source>
        <dbReference type="Proteomes" id="UP000469440"/>
    </source>
</evidence>
<evidence type="ECO:0000259" key="2">
    <source>
        <dbReference type="Pfam" id="PF26078"/>
    </source>
</evidence>
<dbReference type="OrthoDB" id="9793802at2"/>
<reference evidence="3 4" key="1">
    <citation type="submission" date="2019-09" db="EMBL/GenBank/DDBJ databases">
        <title>Genome sequence of Clostridium sp. EA1.</title>
        <authorList>
            <person name="Poehlein A."/>
            <person name="Bengelsdorf F.R."/>
            <person name="Daniel R."/>
        </authorList>
    </citation>
    <scope>NUCLEOTIDE SEQUENCE [LARGE SCALE GENOMIC DNA]</scope>
    <source>
        <strain evidence="3 4">EA1</strain>
    </source>
</reference>
<dbReference type="Pfam" id="PF04865">
    <property type="entry name" value="Baseplate_J"/>
    <property type="match status" value="1"/>
</dbReference>
<dbReference type="InterPro" id="IPR052399">
    <property type="entry name" value="Phage_Baseplate_Assmbl_Protein"/>
</dbReference>
<dbReference type="PIRSF" id="PIRSF020481">
    <property type="entry name" value="BAP"/>
    <property type="match status" value="1"/>
</dbReference>
<organism evidence="3 4">
    <name type="scientific">Caproicibacter fermentans</name>
    <dbReference type="NCBI Taxonomy" id="2576756"/>
    <lineage>
        <taxon>Bacteria</taxon>
        <taxon>Bacillati</taxon>
        <taxon>Bacillota</taxon>
        <taxon>Clostridia</taxon>
        <taxon>Eubacteriales</taxon>
        <taxon>Acutalibacteraceae</taxon>
        <taxon>Caproicibacter</taxon>
    </lineage>
</organism>
<dbReference type="PANTHER" id="PTHR37829">
    <property type="entry name" value="PHAGE-LIKE ELEMENT PBSX PROTEIN XKDT"/>
    <property type="match status" value="1"/>
</dbReference>
<dbReference type="InterPro" id="IPR058531">
    <property type="entry name" value="Baseplate_J_M"/>
</dbReference>
<feature type="domain" description="Baseplate protein J-like barrel" evidence="1">
    <location>
        <begin position="91"/>
        <end position="176"/>
    </location>
</feature>
<dbReference type="EMBL" id="VWXL01000052">
    <property type="protein sequence ID" value="MVB11086.1"/>
    <property type="molecule type" value="Genomic_DNA"/>
</dbReference>
<dbReference type="PANTHER" id="PTHR37829:SF3">
    <property type="entry name" value="PROTEIN JAYE-RELATED"/>
    <property type="match status" value="1"/>
</dbReference>
<dbReference type="InterPro" id="IPR006949">
    <property type="entry name" value="Barrel_Baseplate_J-like"/>
</dbReference>
<dbReference type="AlphaFoldDB" id="A0A6N8HZ49"/>
<dbReference type="RefSeq" id="WP_156990425.1">
    <property type="nucleotide sequence ID" value="NZ_VWXL01000052.1"/>
</dbReference>
<accession>A0A6N8HZ49</accession>
<dbReference type="Proteomes" id="UP000469440">
    <property type="component" value="Unassembled WGS sequence"/>
</dbReference>
<evidence type="ECO:0000259" key="1">
    <source>
        <dbReference type="Pfam" id="PF04865"/>
    </source>
</evidence>
<comment type="caution">
    <text evidence="3">The sequence shown here is derived from an EMBL/GenBank/DDBJ whole genome shotgun (WGS) entry which is preliminary data.</text>
</comment>
<gene>
    <name evidence="3" type="ORF">CAFE_17880</name>
</gene>
<sequence length="364" mass="38784">MIDFVAFDAQKELQSAVERYEAVTGETLYPGDEHYMFLSQLMTPLAAIAGQINETANQNLLKFSAGTVLDEYGKENDTERLAAHAASVTMKFSLSSALAFDVTVPAGTRVTPDGLLIFTLDSDAVIPAGETSAQGTATAEEAGTKYNGFLPGQINSLIDPVEYVGSAENVTPSAGGSEKEDDDSYRERIRLSREAISTAGSKDAYEYWAKTASADLVDVKAVKTSAGVVTVYLLMRDAAEPSQKIKDAVFEACSSQKRRPLTDQVLVAGAEAVSYQIALTYYISKSRSTEESGIKTGVDHAVASFIFAQKQQLGGNLNPDDLRNALYAAGAYRVDLTAPAFTALSDSQVAVAEESPSVTYGGLL</sequence>
<feature type="domain" description="Baseplate J-like central" evidence="2">
    <location>
        <begin position="197"/>
        <end position="268"/>
    </location>
</feature>
<dbReference type="InterPro" id="IPR014507">
    <property type="entry name" value="Baseplate_assembly_J_pred"/>
</dbReference>
<name>A0A6N8HZ49_9FIRM</name>
<proteinExistence type="predicted"/>